<dbReference type="EMBL" id="JAJHNU010000005">
    <property type="protein sequence ID" value="MDN4122606.1"/>
    <property type="molecule type" value="Genomic_DNA"/>
</dbReference>
<keyword evidence="1 2" id="KW-0808">Transferase</keyword>
<protein>
    <submittedName>
        <fullName evidence="2">CoA transferase</fullName>
    </submittedName>
</protein>
<dbReference type="SUPFAM" id="SSF89796">
    <property type="entry name" value="CoA-transferase family III (CaiB/BaiF)"/>
    <property type="match status" value="1"/>
</dbReference>
<reference evidence="2" key="1">
    <citation type="submission" date="2021-11" db="EMBL/GenBank/DDBJ databases">
        <title>Draft genome sequence of Alcaligenes endophyticus type strain CCUG 75668T.</title>
        <authorList>
            <person name="Salva-Serra F."/>
            <person name="Duran R.E."/>
            <person name="Seeger M."/>
            <person name="Moore E.R.B."/>
            <person name="Jaen-Luchoro D."/>
        </authorList>
    </citation>
    <scope>NUCLEOTIDE SEQUENCE</scope>
    <source>
        <strain evidence="2">CCUG 75668</strain>
    </source>
</reference>
<dbReference type="Gene3D" id="3.30.1540.10">
    <property type="entry name" value="formyl-coa transferase, domain 3"/>
    <property type="match status" value="1"/>
</dbReference>
<sequence>MSTPRAMTGALSGIKILDLTSVIFGPYASQILADYGADVIKVEAPAGDSTRRTGPAYEEGMSAMFLGVNRNKRSIVLDLKQPEARDALLTLVDSADVFMHSIRPQKMAALGLSPEQLCQRNPRLIYAALLGFGMGGAYEGKPAYDDTIQGLSGIADIIARQTKVPGYFPVIAADKTSGLVAAHAILAALFERSRSGQGQSIEVPMFEVMTAFNLVEHFYGHHLPDQDQPIGYPRLMSPWRKPYQTKDGYLCLMPYTDSHWQRFFKLSGHEAYAQDPRFTSIKERTQNIDQLYALAQQIVSQKDSAFWLELCEKAEIPATRINALNELEHDPHLQDVEFFVDLQDTQNRTYRFARNPVRMQSGNCAIRLPPKLGEQTRAILEQAGLEKEHIDKLYESGAIY</sequence>
<dbReference type="RefSeq" id="WP_266123865.1">
    <property type="nucleotide sequence ID" value="NZ_JAJHNU010000005.1"/>
</dbReference>
<dbReference type="Gene3D" id="3.40.50.10540">
    <property type="entry name" value="Crotonobetainyl-coa:carnitine coa-transferase, domain 1"/>
    <property type="match status" value="1"/>
</dbReference>
<name>A0ABT8EMT2_9BURK</name>
<evidence type="ECO:0000256" key="1">
    <source>
        <dbReference type="ARBA" id="ARBA00022679"/>
    </source>
</evidence>
<gene>
    <name evidence="2" type="ORF">LMS43_15030</name>
</gene>
<accession>A0ABT8EMT2</accession>
<evidence type="ECO:0000313" key="3">
    <source>
        <dbReference type="Proteomes" id="UP001168613"/>
    </source>
</evidence>
<dbReference type="InterPro" id="IPR023606">
    <property type="entry name" value="CoA-Trfase_III_dom_1_sf"/>
</dbReference>
<dbReference type="InterPro" id="IPR050483">
    <property type="entry name" value="CoA-transferase_III_domain"/>
</dbReference>
<dbReference type="Proteomes" id="UP001168613">
    <property type="component" value="Unassembled WGS sequence"/>
</dbReference>
<dbReference type="Pfam" id="PF02515">
    <property type="entry name" value="CoA_transf_3"/>
    <property type="match status" value="1"/>
</dbReference>
<organism evidence="2 3">
    <name type="scientific">Alcaligenes endophyticus</name>
    <dbReference type="NCBI Taxonomy" id="1929088"/>
    <lineage>
        <taxon>Bacteria</taxon>
        <taxon>Pseudomonadati</taxon>
        <taxon>Pseudomonadota</taxon>
        <taxon>Betaproteobacteria</taxon>
        <taxon>Burkholderiales</taxon>
        <taxon>Alcaligenaceae</taxon>
        <taxon>Alcaligenes</taxon>
    </lineage>
</organism>
<dbReference type="InterPro" id="IPR044855">
    <property type="entry name" value="CoA-Trfase_III_dom3_sf"/>
</dbReference>
<dbReference type="GO" id="GO:0016740">
    <property type="term" value="F:transferase activity"/>
    <property type="evidence" value="ECO:0007669"/>
    <property type="project" value="UniProtKB-KW"/>
</dbReference>
<comment type="caution">
    <text evidence="2">The sequence shown here is derived from an EMBL/GenBank/DDBJ whole genome shotgun (WGS) entry which is preliminary data.</text>
</comment>
<dbReference type="PANTHER" id="PTHR48207">
    <property type="entry name" value="SUCCINATE--HYDROXYMETHYLGLUTARATE COA-TRANSFERASE"/>
    <property type="match status" value="1"/>
</dbReference>
<dbReference type="InterPro" id="IPR003673">
    <property type="entry name" value="CoA-Trfase_fam_III"/>
</dbReference>
<proteinExistence type="predicted"/>
<dbReference type="PANTHER" id="PTHR48207:SF4">
    <property type="entry name" value="BLL6097 PROTEIN"/>
    <property type="match status" value="1"/>
</dbReference>
<evidence type="ECO:0000313" key="2">
    <source>
        <dbReference type="EMBL" id="MDN4122606.1"/>
    </source>
</evidence>
<keyword evidence="3" id="KW-1185">Reference proteome</keyword>